<dbReference type="Proteomes" id="UP000601055">
    <property type="component" value="Unassembled WGS sequence"/>
</dbReference>
<evidence type="ECO:0008006" key="4">
    <source>
        <dbReference type="Google" id="ProtNLM"/>
    </source>
</evidence>
<keyword evidence="3" id="KW-1185">Reference proteome</keyword>
<gene>
    <name evidence="2" type="ORF">GM921_07845</name>
</gene>
<evidence type="ECO:0000313" key="3">
    <source>
        <dbReference type="Proteomes" id="UP000601055"/>
    </source>
</evidence>
<proteinExistence type="predicted"/>
<organism evidence="2 3">
    <name type="scientific">Pedobacter planticolens</name>
    <dbReference type="NCBI Taxonomy" id="2679964"/>
    <lineage>
        <taxon>Bacteria</taxon>
        <taxon>Pseudomonadati</taxon>
        <taxon>Bacteroidota</taxon>
        <taxon>Sphingobacteriia</taxon>
        <taxon>Sphingobacteriales</taxon>
        <taxon>Sphingobacteriaceae</taxon>
        <taxon>Pedobacter</taxon>
    </lineage>
</organism>
<keyword evidence="1" id="KW-0472">Membrane</keyword>
<dbReference type="EMBL" id="WNXD01000001">
    <property type="protein sequence ID" value="MBB2145391.1"/>
    <property type="molecule type" value="Genomic_DNA"/>
</dbReference>
<keyword evidence="1" id="KW-0812">Transmembrane</keyword>
<keyword evidence="1" id="KW-1133">Transmembrane helix</keyword>
<evidence type="ECO:0000256" key="1">
    <source>
        <dbReference type="SAM" id="Phobius"/>
    </source>
</evidence>
<evidence type="ECO:0000313" key="2">
    <source>
        <dbReference type="EMBL" id="MBB2145391.1"/>
    </source>
</evidence>
<reference evidence="2" key="1">
    <citation type="submission" date="2019-11" db="EMBL/GenBank/DDBJ databases">
        <title>Description of Pedobacter sp. LMG 31464T.</title>
        <authorList>
            <person name="Carlier A."/>
            <person name="Qi S."/>
            <person name="Vandamme P."/>
        </authorList>
    </citation>
    <scope>NUCLEOTIDE SEQUENCE</scope>
    <source>
        <strain evidence="2">LMG 31464</strain>
    </source>
</reference>
<sequence length="207" mass="24257">MKQQKIKRAINIIILSITLLISACVTNKYIPIKKRIIEFDTLTLSDVLESEKRTGSKDITPNHLIGIGEGIYPNKHKFILNTPRTFKIKELPSLELETEYFYTKNDSSVKVILYQWDYLKNEELENQKRDRLTEKVEVFQDKFHKLRKELTNELGLPVHNNIEQNNISSGTFRDGIKWKSSNGLNAYLFMFGNNNGYRQIRLAIYKE</sequence>
<feature type="transmembrane region" description="Helical" evidence="1">
    <location>
        <begin position="12"/>
        <end position="30"/>
    </location>
</feature>
<dbReference type="PROSITE" id="PS51257">
    <property type="entry name" value="PROKAR_LIPOPROTEIN"/>
    <property type="match status" value="1"/>
</dbReference>
<comment type="caution">
    <text evidence="2">The sequence shown here is derived from an EMBL/GenBank/DDBJ whole genome shotgun (WGS) entry which is preliminary data.</text>
</comment>
<protein>
    <recommendedName>
        <fullName evidence="4">Lipoprotein</fullName>
    </recommendedName>
</protein>
<dbReference type="RefSeq" id="WP_182922041.1">
    <property type="nucleotide sequence ID" value="NZ_WNXD01000001.1"/>
</dbReference>
<name>A0A923DYH5_9SPHI</name>
<accession>A0A923DYH5</accession>
<dbReference type="AlphaFoldDB" id="A0A923DYH5"/>